<protein>
    <submittedName>
        <fullName evidence="4">t-SNARE coiled-coil homology domain-containing protein</fullName>
    </submittedName>
</protein>
<dbReference type="EMBL" id="CAXAMM010014277">
    <property type="protein sequence ID" value="CAK9033302.1"/>
    <property type="molecule type" value="Genomic_DNA"/>
</dbReference>
<feature type="compositionally biased region" description="Polar residues" evidence="2">
    <location>
        <begin position="151"/>
        <end position="162"/>
    </location>
</feature>
<keyword evidence="1" id="KW-0175">Coiled coil</keyword>
<accession>A0ABP0L3E5</accession>
<evidence type="ECO:0000256" key="1">
    <source>
        <dbReference type="SAM" id="Coils"/>
    </source>
</evidence>
<proteinExistence type="predicted"/>
<comment type="caution">
    <text evidence="4">The sequence shown here is derived from an EMBL/GenBank/DDBJ whole genome shotgun (WGS) entry which is preliminary data.</text>
</comment>
<evidence type="ECO:0000313" key="4">
    <source>
        <dbReference type="EMBL" id="CAK9033302.1"/>
    </source>
</evidence>
<sequence length="718" mass="78450">MAAAGAAARLGMQNGLDESSLVAELQQSLIALNRLCKQCEASSNTVSVLVDRQKSGSGAHGSDDVIKNAIDQLERQVAKADEVVNNLQETDDKFHATMQKALASKSYSFKAKKLKGDYERKLQVKQAVTKGQEVVKRARLTLLELKKRRMSQASKQQQQTPVALSEEGKENQRGGGLQQGTLPPSVPSSSSSQLQGQGSGDIDLNDSMYQRVENQQQYALREYSEDQTDELETNELRIIARNAALVEEMAVEVGSLLEVQQDDVNQLEDNTEDSVARTMEGVHELSRARRRQASNGAAKASLGTATVGGLVGIFGGPVGIVIGAAAGGMMGLAAGKGVAAVKRRSINAETRRIKALLAMRKKKSGEFTLQVYAFENQQWSFLKRRWMESDRVWTDEFGDPLTGAHPELEMSAPEARMQILADAHANGPLSDEEAHELAELCRHEVEQDIVWSWASGKWDVVMGRPGCDLAGWEYGSSMSTDKWVEKPKRNCVIRRKLWVRYLLGKPELTVAQKAAADRLLRLGEVQMEGIGTGDDASAGGDRPRGSAAAAAMDPGKEKDKLWDGIYSSTLTTNAVMTESLTRVNQQGEQISKSERNATIVGDAALYSERIDRAANFSGAVRNMMTWKSGKLSSADSFARSLDKKRQEQQQADLDQRKEGPRDEAGDIVDSTASVLEENLRIAKSLASELEVQNVQLDRAAAAVERGNDGMVKITKKIR</sequence>
<evidence type="ECO:0000256" key="2">
    <source>
        <dbReference type="SAM" id="MobiDB-lite"/>
    </source>
</evidence>
<reference evidence="4 5" key="1">
    <citation type="submission" date="2024-02" db="EMBL/GenBank/DDBJ databases">
        <authorList>
            <person name="Chen Y."/>
            <person name="Shah S."/>
            <person name="Dougan E. K."/>
            <person name="Thang M."/>
            <person name="Chan C."/>
        </authorList>
    </citation>
    <scope>NUCLEOTIDE SEQUENCE [LARGE SCALE GENOMIC DNA]</scope>
</reference>
<keyword evidence="5" id="KW-1185">Reference proteome</keyword>
<dbReference type="Gene3D" id="1.20.5.110">
    <property type="match status" value="1"/>
</dbReference>
<feature type="compositionally biased region" description="Low complexity" evidence="2">
    <location>
        <begin position="187"/>
        <end position="196"/>
    </location>
</feature>
<organism evidence="4 5">
    <name type="scientific">Durusdinium trenchii</name>
    <dbReference type="NCBI Taxonomy" id="1381693"/>
    <lineage>
        <taxon>Eukaryota</taxon>
        <taxon>Sar</taxon>
        <taxon>Alveolata</taxon>
        <taxon>Dinophyceae</taxon>
        <taxon>Suessiales</taxon>
        <taxon>Symbiodiniaceae</taxon>
        <taxon>Durusdinium</taxon>
    </lineage>
</organism>
<feature type="compositionally biased region" description="Basic and acidic residues" evidence="2">
    <location>
        <begin position="640"/>
        <end position="664"/>
    </location>
</feature>
<name>A0ABP0L3E5_9DINO</name>
<dbReference type="PROSITE" id="PS50192">
    <property type="entry name" value="T_SNARE"/>
    <property type="match status" value="1"/>
</dbReference>
<feature type="coiled-coil region" evidence="1">
    <location>
        <begin position="66"/>
        <end position="93"/>
    </location>
</feature>
<evidence type="ECO:0000259" key="3">
    <source>
        <dbReference type="PROSITE" id="PS50192"/>
    </source>
</evidence>
<feature type="region of interest" description="Disordered" evidence="2">
    <location>
        <begin position="531"/>
        <end position="553"/>
    </location>
</feature>
<dbReference type="InterPro" id="IPR000727">
    <property type="entry name" value="T_SNARE_dom"/>
</dbReference>
<gene>
    <name evidence="4" type="ORF">SCF082_LOCUS20439</name>
</gene>
<dbReference type="Proteomes" id="UP001642464">
    <property type="component" value="Unassembled WGS sequence"/>
</dbReference>
<feature type="domain" description="T-SNARE coiled-coil homology" evidence="3">
    <location>
        <begin position="226"/>
        <end position="288"/>
    </location>
</feature>
<feature type="region of interest" description="Disordered" evidence="2">
    <location>
        <begin position="637"/>
        <end position="665"/>
    </location>
</feature>
<feature type="region of interest" description="Disordered" evidence="2">
    <location>
        <begin position="148"/>
        <end position="204"/>
    </location>
</feature>
<evidence type="ECO:0000313" key="5">
    <source>
        <dbReference type="Proteomes" id="UP001642464"/>
    </source>
</evidence>